<dbReference type="EMBL" id="JACIEI010000013">
    <property type="protein sequence ID" value="MBB3995278.1"/>
    <property type="molecule type" value="Genomic_DNA"/>
</dbReference>
<reference evidence="1 2" key="1">
    <citation type="submission" date="2020-08" db="EMBL/GenBank/DDBJ databases">
        <title>Genomic Encyclopedia of Type Strains, Phase IV (KMG-IV): sequencing the most valuable type-strain genomes for metagenomic binning, comparative biology and taxonomic classification.</title>
        <authorList>
            <person name="Goeker M."/>
        </authorList>
    </citation>
    <scope>NUCLEOTIDE SEQUENCE [LARGE SCALE GENOMIC DNA]</scope>
    <source>
        <strain evidence="1 2">DSM 102234</strain>
    </source>
</reference>
<sequence>MNSPTTFANETAKQLGLLFKFARQMSELDFAGSLSGEFRGMQDAGWSTTITADQVFEELNERLAAGPVESFADMRIILLLYSQLSEAGGVYESPKNMMGIVENAPYSLWPFRDLVRVRENPNRVIGPNANATFRNLAIHARKIGMTGLASVFENVFRDDVRNGMYHSDYILWNDGLRLRRRNGGNVTRLEYTEVFDLVGIGLAFFQALQALRTSAVQSFDPPRDIIGRFSENPPMPWTVGYDTETGAFSISGSSPGSVTSSEYLAQEAINEYLGGHVMAVFRPEGCDDLSSVDFFEHGFEPSEIDLSQDQFAELLNDIEARCLWDHREADTKNEGLLTLSPWGFRYVADVDDLVSLIGDPEFVLTFEPPE</sequence>
<evidence type="ECO:0000313" key="1">
    <source>
        <dbReference type="EMBL" id="MBB3995278.1"/>
    </source>
</evidence>
<dbReference type="AlphaFoldDB" id="A0A7W6EBQ9"/>
<dbReference type="Proteomes" id="UP000530268">
    <property type="component" value="Unassembled WGS sequence"/>
</dbReference>
<proteinExistence type="predicted"/>
<name>A0A7W6EBQ9_9RHOB</name>
<keyword evidence="2" id="KW-1185">Reference proteome</keyword>
<comment type="caution">
    <text evidence="1">The sequence shown here is derived from an EMBL/GenBank/DDBJ whole genome shotgun (WGS) entry which is preliminary data.</text>
</comment>
<organism evidence="1 2">
    <name type="scientific">Sulfitobacter undariae</name>
    <dbReference type="NCBI Taxonomy" id="1563671"/>
    <lineage>
        <taxon>Bacteria</taxon>
        <taxon>Pseudomonadati</taxon>
        <taxon>Pseudomonadota</taxon>
        <taxon>Alphaproteobacteria</taxon>
        <taxon>Rhodobacterales</taxon>
        <taxon>Roseobacteraceae</taxon>
        <taxon>Sulfitobacter</taxon>
    </lineage>
</organism>
<accession>A0A7W6EBQ9</accession>
<gene>
    <name evidence="1" type="ORF">GGR95_002933</name>
</gene>
<protein>
    <submittedName>
        <fullName evidence="1">Uncharacterized protein</fullName>
    </submittedName>
</protein>
<evidence type="ECO:0000313" key="2">
    <source>
        <dbReference type="Proteomes" id="UP000530268"/>
    </source>
</evidence>